<keyword evidence="2" id="KW-0472">Membrane</keyword>
<dbReference type="Proteomes" id="UP000196084">
    <property type="component" value="Unassembled WGS sequence"/>
</dbReference>
<feature type="transmembrane region" description="Helical" evidence="2">
    <location>
        <begin position="36"/>
        <end position="56"/>
    </location>
</feature>
<evidence type="ECO:0000313" key="4">
    <source>
        <dbReference type="Proteomes" id="UP000196084"/>
    </source>
</evidence>
<proteinExistence type="predicted"/>
<dbReference type="EMBL" id="MWPH01000003">
    <property type="protein sequence ID" value="OVE83853.1"/>
    <property type="molecule type" value="Genomic_DNA"/>
</dbReference>
<gene>
    <name evidence="3" type="ORF">B2G88_15675</name>
</gene>
<protein>
    <submittedName>
        <fullName evidence="3">Uncharacterized protein</fullName>
    </submittedName>
</protein>
<sequence length="122" mass="13353">MKNPGILWMLQTAAGFSMAGPMFVVGLEFVRTGRTAAGIGFFAMGAFALYLPTFLVNRFTGRVRRIGGPRTWVARRLGRTSESESDQAADDPSEADSRSGAQTGETDSRHSSPSLLERLRRR</sequence>
<dbReference type="RefSeq" id="WP_054863932.1">
    <property type="nucleotide sequence ID" value="NZ_MWPH01000003.1"/>
</dbReference>
<keyword evidence="2" id="KW-0812">Transmembrane</keyword>
<dbReference type="OrthoDB" id="157531at2157"/>
<dbReference type="AlphaFoldDB" id="A0A202E6F6"/>
<accession>A0A202E6F6</accession>
<organism evidence="3 4">
    <name type="scientific">Natronolimnobius baerhuensis</name>
    <dbReference type="NCBI Taxonomy" id="253108"/>
    <lineage>
        <taxon>Archaea</taxon>
        <taxon>Methanobacteriati</taxon>
        <taxon>Methanobacteriota</taxon>
        <taxon>Stenosarchaea group</taxon>
        <taxon>Halobacteria</taxon>
        <taxon>Halobacteriales</taxon>
        <taxon>Natrialbaceae</taxon>
        <taxon>Natronolimnobius</taxon>
    </lineage>
</organism>
<reference evidence="3 4" key="1">
    <citation type="submission" date="2017-02" db="EMBL/GenBank/DDBJ databases">
        <title>Natronthermophilus aegyptiacus gen. nov.,sp. nov., an aerobic, extremely halophilic alkalithermophilic archaeon isolated from the athalassohaline Wadi An Natrun, Egypt.</title>
        <authorList>
            <person name="Zhao B."/>
        </authorList>
    </citation>
    <scope>NUCLEOTIDE SEQUENCE [LARGE SCALE GENOMIC DNA]</scope>
    <source>
        <strain evidence="3 4">CGMCC 1.3597</strain>
    </source>
</reference>
<feature type="region of interest" description="Disordered" evidence="1">
    <location>
        <begin position="74"/>
        <end position="122"/>
    </location>
</feature>
<name>A0A202E6F6_9EURY</name>
<evidence type="ECO:0000256" key="1">
    <source>
        <dbReference type="SAM" id="MobiDB-lite"/>
    </source>
</evidence>
<keyword evidence="2" id="KW-1133">Transmembrane helix</keyword>
<feature type="compositionally biased region" description="Acidic residues" evidence="1">
    <location>
        <begin position="83"/>
        <end position="94"/>
    </location>
</feature>
<evidence type="ECO:0000313" key="3">
    <source>
        <dbReference type="EMBL" id="OVE83853.1"/>
    </source>
</evidence>
<comment type="caution">
    <text evidence="3">The sequence shown here is derived from an EMBL/GenBank/DDBJ whole genome shotgun (WGS) entry which is preliminary data.</text>
</comment>
<evidence type="ECO:0000256" key="2">
    <source>
        <dbReference type="SAM" id="Phobius"/>
    </source>
</evidence>
<keyword evidence="4" id="KW-1185">Reference proteome</keyword>